<reference evidence="2" key="1">
    <citation type="submission" date="2015-06" db="EMBL/GenBank/DDBJ databases">
        <title>Expansion of signal transduction pathways in fungi by whole-genome duplication.</title>
        <authorList>
            <consortium name="DOE Joint Genome Institute"/>
            <person name="Corrochano L.M."/>
            <person name="Kuo A."/>
            <person name="Marcet-Houben M."/>
            <person name="Polaino S."/>
            <person name="Salamov A."/>
            <person name="Villalobos J.M."/>
            <person name="Alvarez M.I."/>
            <person name="Avalos J."/>
            <person name="Benito E.P."/>
            <person name="Benoit I."/>
            <person name="Burger G."/>
            <person name="Camino L.P."/>
            <person name="Canovas D."/>
            <person name="Cerda-Olmedo E."/>
            <person name="Cheng J.-F."/>
            <person name="Dominguez A."/>
            <person name="Elias M."/>
            <person name="Eslava A.P."/>
            <person name="Glaser F."/>
            <person name="Grimwood J."/>
            <person name="Gutierrez G."/>
            <person name="Heitman J."/>
            <person name="Henrissat B."/>
            <person name="Iturriaga E.A."/>
            <person name="Lang B.F."/>
            <person name="Lavin J.L."/>
            <person name="Lee S."/>
            <person name="Li W."/>
            <person name="Lindquist E."/>
            <person name="Lopez-Garcia S."/>
            <person name="Luque E.M."/>
            <person name="Marcos A.T."/>
            <person name="Martin J."/>
            <person name="McCluskey K."/>
            <person name="Medina H.R."/>
            <person name="Miralles-Duran A."/>
            <person name="Miyazaki A."/>
            <person name="Munoz-Torres E."/>
            <person name="Oguiza J.A."/>
            <person name="Ohm R."/>
            <person name="Olmedo M."/>
            <person name="Orejas M."/>
            <person name="Ortiz-Castellanos L."/>
            <person name="Pisabarro A.G."/>
            <person name="Rodriguez-Romero J."/>
            <person name="Ruiz-Herrera J."/>
            <person name="Ruiz-Vazquez R."/>
            <person name="Sanz C."/>
            <person name="Schackwitz W."/>
            <person name="Schmutz J."/>
            <person name="Shahriari M."/>
            <person name="Shelest E."/>
            <person name="Silva-Franco F."/>
            <person name="Soanes D."/>
            <person name="Syed K."/>
            <person name="Tagua V.G."/>
            <person name="Talbot N.J."/>
            <person name="Thon M."/>
            <person name="De vries R.P."/>
            <person name="Wiebenga A."/>
            <person name="Yadav J.S."/>
            <person name="Braun E.L."/>
            <person name="Baker S."/>
            <person name="Garre V."/>
            <person name="Horwitz B."/>
            <person name="Torres-Martinez S."/>
            <person name="Idnurm A."/>
            <person name="Herrera-Estrella A."/>
            <person name="Gabaldon T."/>
            <person name="Grigoriev I.V."/>
        </authorList>
    </citation>
    <scope>NUCLEOTIDE SEQUENCE [LARGE SCALE GENOMIC DNA]</scope>
    <source>
        <strain evidence="2">NRRL 1555(-)</strain>
    </source>
</reference>
<sequence>MPVEVDKKRGVEDESKRSSQNLSYSCQQFMTCALPLYHQREDMEVMMNMSEVDIGKVDLINNILEEVQKQLDLIKRTEFRSETSCKKLDDLEELRMLNSLEEVEERRGMILAGAYANREYLKILVEMGFVTGLVLEHNNI</sequence>
<dbReference type="Proteomes" id="UP000077315">
    <property type="component" value="Unassembled WGS sequence"/>
</dbReference>
<dbReference type="EMBL" id="KV440972">
    <property type="protein sequence ID" value="OAD80240.1"/>
    <property type="molecule type" value="Genomic_DNA"/>
</dbReference>
<accession>A0A167QTA1</accession>
<evidence type="ECO:0000313" key="2">
    <source>
        <dbReference type="Proteomes" id="UP000077315"/>
    </source>
</evidence>
<dbReference type="AlphaFoldDB" id="A0A167QTA1"/>
<gene>
    <name evidence="1" type="ORF">PHYBLDRAFT_140244</name>
</gene>
<dbReference type="VEuPathDB" id="FungiDB:PHYBLDRAFT_140244"/>
<name>A0A167QTA1_PHYB8</name>
<dbReference type="GeneID" id="28991267"/>
<dbReference type="InParanoid" id="A0A167QTA1"/>
<dbReference type="RefSeq" id="XP_018298280.1">
    <property type="nucleotide sequence ID" value="XM_018430361.1"/>
</dbReference>
<keyword evidence="2" id="KW-1185">Reference proteome</keyword>
<protein>
    <submittedName>
        <fullName evidence="1">Uncharacterized protein</fullName>
    </submittedName>
</protein>
<proteinExistence type="predicted"/>
<organism evidence="1 2">
    <name type="scientific">Phycomyces blakesleeanus (strain ATCC 8743b / DSM 1359 / FGSC 10004 / NBRC 33097 / NRRL 1555)</name>
    <dbReference type="NCBI Taxonomy" id="763407"/>
    <lineage>
        <taxon>Eukaryota</taxon>
        <taxon>Fungi</taxon>
        <taxon>Fungi incertae sedis</taxon>
        <taxon>Mucoromycota</taxon>
        <taxon>Mucoromycotina</taxon>
        <taxon>Mucoromycetes</taxon>
        <taxon>Mucorales</taxon>
        <taxon>Phycomycetaceae</taxon>
        <taxon>Phycomyces</taxon>
    </lineage>
</organism>
<evidence type="ECO:0000313" key="1">
    <source>
        <dbReference type="EMBL" id="OAD80240.1"/>
    </source>
</evidence>